<name>A0A3M7T6Z3_BRAPC</name>
<dbReference type="AlphaFoldDB" id="A0A3M7T6Z3"/>
<dbReference type="EMBL" id="REGN01000206">
    <property type="protein sequence ID" value="RNA43598.1"/>
    <property type="molecule type" value="Genomic_DNA"/>
</dbReference>
<accession>A0A3M7T6Z3</accession>
<organism evidence="1 2">
    <name type="scientific">Brachionus plicatilis</name>
    <name type="common">Marine rotifer</name>
    <name type="synonym">Brachionus muelleri</name>
    <dbReference type="NCBI Taxonomy" id="10195"/>
    <lineage>
        <taxon>Eukaryota</taxon>
        <taxon>Metazoa</taxon>
        <taxon>Spiralia</taxon>
        <taxon>Gnathifera</taxon>
        <taxon>Rotifera</taxon>
        <taxon>Eurotatoria</taxon>
        <taxon>Monogononta</taxon>
        <taxon>Pseudotrocha</taxon>
        <taxon>Ploima</taxon>
        <taxon>Brachionidae</taxon>
        <taxon>Brachionus</taxon>
    </lineage>
</organism>
<protein>
    <submittedName>
        <fullName evidence="1">Uncharacterized protein</fullName>
    </submittedName>
</protein>
<keyword evidence="2" id="KW-1185">Reference proteome</keyword>
<proteinExistence type="predicted"/>
<dbReference type="Proteomes" id="UP000276133">
    <property type="component" value="Unassembled WGS sequence"/>
</dbReference>
<sequence length="66" mass="7277">MSFDFLANGDGISMKKKLLLLESKLIIELICSNTISFKPSLKITPLSFIANISLSYNLPSSISIQK</sequence>
<comment type="caution">
    <text evidence="1">The sequence shown here is derived from an EMBL/GenBank/DDBJ whole genome shotgun (WGS) entry which is preliminary data.</text>
</comment>
<evidence type="ECO:0000313" key="1">
    <source>
        <dbReference type="EMBL" id="RNA43598.1"/>
    </source>
</evidence>
<reference evidence="1 2" key="1">
    <citation type="journal article" date="2018" name="Sci. Rep.">
        <title>Genomic signatures of local adaptation to the degree of environmental predictability in rotifers.</title>
        <authorList>
            <person name="Franch-Gras L."/>
            <person name="Hahn C."/>
            <person name="Garcia-Roger E.M."/>
            <person name="Carmona M.J."/>
            <person name="Serra M."/>
            <person name="Gomez A."/>
        </authorList>
    </citation>
    <scope>NUCLEOTIDE SEQUENCE [LARGE SCALE GENOMIC DNA]</scope>
    <source>
        <strain evidence="1">HYR1</strain>
    </source>
</reference>
<evidence type="ECO:0000313" key="2">
    <source>
        <dbReference type="Proteomes" id="UP000276133"/>
    </source>
</evidence>
<gene>
    <name evidence="1" type="ORF">BpHYR1_030994</name>
</gene>